<gene>
    <name evidence="9" type="primary">ruvB</name>
    <name evidence="11" type="ORF">RO03_06095</name>
</gene>
<dbReference type="SMR" id="A0A0M3UWP1"/>
<comment type="domain">
    <text evidence="9">Has 3 domains, the large (RuvB-L) and small ATPase (RuvB-S) domains and the C-terminal head (RuvB-H) domain. The head domain binds DNA, while the ATPase domains jointly bind ATP, ADP or are empty depending on the state of the subunit in the translocation cycle. During a single DNA translocation step the structure of each domain remains the same, but their relative positions change.</text>
</comment>
<dbReference type="PATRIC" id="fig|76856.3.peg.842"/>
<dbReference type="Pfam" id="PF05491">
    <property type="entry name" value="WHD_RuvB"/>
    <property type="match status" value="1"/>
</dbReference>
<dbReference type="RefSeq" id="WP_005903189.1">
    <property type="nucleotide sequence ID" value="NZ_CP022122.1"/>
</dbReference>
<feature type="binding site" evidence="9">
    <location>
        <position position="67"/>
    </location>
    <ligand>
        <name>ATP</name>
        <dbReference type="ChEBI" id="CHEBI:30616"/>
    </ligand>
</feature>
<dbReference type="SUPFAM" id="SSF46785">
    <property type="entry name" value="Winged helix' DNA-binding domain"/>
    <property type="match status" value="1"/>
</dbReference>
<evidence type="ECO:0000259" key="10">
    <source>
        <dbReference type="SMART" id="SM00382"/>
    </source>
</evidence>
<comment type="caution">
    <text evidence="9">Lacks conserved residue(s) required for the propagation of feature annotation.</text>
</comment>
<comment type="caution">
    <text evidence="11">The sequence shown here is derived from an EMBL/GenBank/DDBJ whole genome shotgun (WGS) entry which is preliminary data.</text>
</comment>
<dbReference type="Gene3D" id="3.40.50.300">
    <property type="entry name" value="P-loop containing nucleotide triphosphate hydrolases"/>
    <property type="match status" value="1"/>
</dbReference>
<dbReference type="InterPro" id="IPR036390">
    <property type="entry name" value="WH_DNA-bd_sf"/>
</dbReference>
<dbReference type="NCBIfam" id="NF000868">
    <property type="entry name" value="PRK00080.1"/>
    <property type="match status" value="1"/>
</dbReference>
<dbReference type="InterPro" id="IPR004605">
    <property type="entry name" value="DNA_helicase_Holl-junc_RuvB"/>
</dbReference>
<dbReference type="Gene3D" id="1.10.8.60">
    <property type="match status" value="1"/>
</dbReference>
<keyword evidence="3 9" id="KW-0227">DNA damage</keyword>
<evidence type="ECO:0000313" key="11">
    <source>
        <dbReference type="EMBL" id="KUL99098.1"/>
    </source>
</evidence>
<protein>
    <recommendedName>
        <fullName evidence="9">Holliday junction branch migration complex subunit RuvB</fullName>
        <ecNumber evidence="9">3.6.4.-</ecNumber>
    </recommendedName>
</protein>
<evidence type="ECO:0000256" key="2">
    <source>
        <dbReference type="ARBA" id="ARBA00022741"/>
    </source>
</evidence>
<dbReference type="PANTHER" id="PTHR42848:SF1">
    <property type="entry name" value="HOLLIDAY JUNCTION BRANCH MIGRATION COMPLEX SUBUNIT RUVB"/>
    <property type="match status" value="1"/>
</dbReference>
<feature type="binding site" evidence="9">
    <location>
        <position position="310"/>
    </location>
    <ligand>
        <name>DNA</name>
        <dbReference type="ChEBI" id="CHEBI:16991"/>
    </ligand>
</feature>
<sequence>MERIISELEMPNEIEIQKSLRPKSFDEYIGQENLKEKMSISIKAAQKRNMVVDHILLYGPPGLGKTTLAGVIANEMKANLKITSGPILEKAGDLAAILTSLEENDILFIDEIHRLNSTVEEILYPAMEDGELDIIIGKGPSAKSIRIELPPFTLIGATTRAGLLSAPLRDRFGVSHKMEYYNENEIKSIIIRGAKILGVKINEDGAIEISKRSRGTPRIANRLLKRVRDYCEIKGNGTIDKLSAKNALDMLGVDSNGLDDLDRNIINSIIENYDGGPVGIETLSLLLGEDRRTLEEVYEPYLVKIGFLKRTNRGRVVTSKAYQHFKKVEVKI</sequence>
<proteinExistence type="inferred from homology"/>
<evidence type="ECO:0000256" key="7">
    <source>
        <dbReference type="ARBA" id="ARBA00023172"/>
    </source>
</evidence>
<dbReference type="CDD" id="cd00009">
    <property type="entry name" value="AAA"/>
    <property type="match status" value="1"/>
</dbReference>
<evidence type="ECO:0000256" key="4">
    <source>
        <dbReference type="ARBA" id="ARBA00022801"/>
    </source>
</evidence>
<feature type="binding site" evidence="9">
    <location>
        <position position="66"/>
    </location>
    <ligand>
        <name>ATP</name>
        <dbReference type="ChEBI" id="CHEBI:30616"/>
    </ligand>
</feature>
<name>A0A0M3UWP1_FUSNC</name>
<feature type="binding site" evidence="9">
    <location>
        <position position="20"/>
    </location>
    <ligand>
        <name>ATP</name>
        <dbReference type="ChEBI" id="CHEBI:30616"/>
    </ligand>
</feature>
<dbReference type="GO" id="GO:0009378">
    <property type="term" value="F:four-way junction helicase activity"/>
    <property type="evidence" value="ECO:0007669"/>
    <property type="project" value="InterPro"/>
</dbReference>
<dbReference type="GO" id="GO:0006281">
    <property type="term" value="P:DNA repair"/>
    <property type="evidence" value="ECO:0007669"/>
    <property type="project" value="UniProtKB-UniRule"/>
</dbReference>
<dbReference type="NCBIfam" id="TIGR00635">
    <property type="entry name" value="ruvB"/>
    <property type="match status" value="1"/>
</dbReference>
<dbReference type="GeneID" id="79784194"/>
<feature type="domain" description="AAA+ ATPase" evidence="10">
    <location>
        <begin position="51"/>
        <end position="182"/>
    </location>
</feature>
<feature type="binding site" evidence="9">
    <location>
        <position position="65"/>
    </location>
    <ligand>
        <name>ATP</name>
        <dbReference type="ChEBI" id="CHEBI:30616"/>
    </ligand>
</feature>
<keyword evidence="6 9" id="KW-0238">DNA-binding</keyword>
<dbReference type="Pfam" id="PF17864">
    <property type="entry name" value="AAA_lid_4"/>
    <property type="match status" value="1"/>
</dbReference>
<evidence type="ECO:0000256" key="5">
    <source>
        <dbReference type="ARBA" id="ARBA00022840"/>
    </source>
</evidence>
<feature type="binding site" evidence="9">
    <location>
        <position position="21"/>
    </location>
    <ligand>
        <name>ATP</name>
        <dbReference type="ChEBI" id="CHEBI:30616"/>
    </ligand>
</feature>
<accession>A0A0M3UWP1</accession>
<dbReference type="InterPro" id="IPR027417">
    <property type="entry name" value="P-loop_NTPase"/>
</dbReference>
<dbReference type="OrthoDB" id="9804478at2"/>
<dbReference type="InterPro" id="IPR008824">
    <property type="entry name" value="RuvB-like_N"/>
</dbReference>
<feature type="binding site" evidence="9">
    <location>
        <position position="181"/>
    </location>
    <ligand>
        <name>ATP</name>
        <dbReference type="ChEBI" id="CHEBI:30616"/>
    </ligand>
</feature>
<feature type="binding site" evidence="9">
    <location>
        <position position="171"/>
    </location>
    <ligand>
        <name>ATP</name>
        <dbReference type="ChEBI" id="CHEBI:30616"/>
    </ligand>
</feature>
<dbReference type="HAMAP" id="MF_00016">
    <property type="entry name" value="DNA_HJ_migration_RuvB"/>
    <property type="match status" value="1"/>
</dbReference>
<keyword evidence="7 9" id="KW-0233">DNA recombination</keyword>
<dbReference type="EMBL" id="LMVH01000001">
    <property type="protein sequence ID" value="KUL99098.1"/>
    <property type="molecule type" value="Genomic_DNA"/>
</dbReference>
<dbReference type="OMA" id="IHRMSRP"/>
<feature type="binding site" evidence="9">
    <location>
        <position position="218"/>
    </location>
    <ligand>
        <name>ATP</name>
        <dbReference type="ChEBI" id="CHEBI:30616"/>
    </ligand>
</feature>
<comment type="similarity">
    <text evidence="9">Belongs to the RuvB family.</text>
</comment>
<dbReference type="PANTHER" id="PTHR42848">
    <property type="match status" value="1"/>
</dbReference>
<dbReference type="Pfam" id="PF05496">
    <property type="entry name" value="RuvB_N"/>
    <property type="match status" value="1"/>
</dbReference>
<keyword evidence="5 9" id="KW-0067">ATP-binding</keyword>
<dbReference type="InterPro" id="IPR041445">
    <property type="entry name" value="AAA_lid_4"/>
</dbReference>
<dbReference type="Proteomes" id="UP000054800">
    <property type="component" value="Unassembled WGS sequence"/>
</dbReference>
<evidence type="ECO:0000256" key="9">
    <source>
        <dbReference type="HAMAP-Rule" id="MF_00016"/>
    </source>
</evidence>
<dbReference type="AlphaFoldDB" id="A0A0M3UWP1"/>
<keyword evidence="8 9" id="KW-0234">DNA repair</keyword>
<keyword evidence="11" id="KW-0347">Helicase</keyword>
<comment type="subcellular location">
    <subcellularLocation>
        <location evidence="9">Cytoplasm</location>
    </subcellularLocation>
</comment>
<reference evidence="11 12" key="1">
    <citation type="submission" date="2015-10" db="EMBL/GenBank/DDBJ databases">
        <authorList>
            <person name="Gilbert D.G."/>
        </authorList>
    </citation>
    <scope>NUCLEOTIDE SEQUENCE [LARGE SCALE GENOMIC DNA]</scope>
    <source>
        <strain evidence="11 12">ChDC F311</strain>
    </source>
</reference>
<dbReference type="SMART" id="SM00382">
    <property type="entry name" value="AAA"/>
    <property type="match status" value="1"/>
</dbReference>
<evidence type="ECO:0000256" key="3">
    <source>
        <dbReference type="ARBA" id="ARBA00022763"/>
    </source>
</evidence>
<evidence type="ECO:0000313" key="12">
    <source>
        <dbReference type="Proteomes" id="UP000054800"/>
    </source>
</evidence>
<feature type="region of interest" description="Small ATPAse domain (RuvB-S)" evidence="9">
    <location>
        <begin position="182"/>
        <end position="252"/>
    </location>
</feature>
<comment type="function">
    <text evidence="9">The RuvA-RuvB-RuvC complex processes Holliday junction (HJ) DNA during genetic recombination and DNA repair, while the RuvA-RuvB complex plays an important role in the rescue of blocked DNA replication forks via replication fork reversal (RFR). RuvA specifically binds to HJ cruciform DNA, conferring on it an open structure. The RuvB hexamer acts as an ATP-dependent pump, pulling dsDNA into and through the RuvAB complex. RuvB forms 2 homohexamers on either side of HJ DNA bound by 1 or 2 RuvA tetramers; 4 subunits per hexamer contact DNA at a time. Coordinated motions by a converter formed by DNA-disengaged RuvB subunits stimulates ATP hydrolysis and nucleotide exchange. Immobilization of the converter enables RuvB to convert the ATP-contained energy into a lever motion, pulling 2 nucleotides of DNA out of the RuvA tetramer per ATP hydrolyzed, thus driving DNA branch migration. The RuvB motors rotate together with the DNA substrate, which together with the progressing nucleotide cycle form the mechanistic basis for DNA recombination by continuous HJ branch migration. Branch migration allows RuvC to scan DNA until it finds its consensus sequence, where it cleaves and resolves cruciform DNA.</text>
</comment>
<evidence type="ECO:0000256" key="1">
    <source>
        <dbReference type="ARBA" id="ARBA00022490"/>
    </source>
</evidence>
<feature type="region of interest" description="Head domain (RuvB-H)" evidence="9">
    <location>
        <begin position="255"/>
        <end position="332"/>
    </location>
</feature>
<dbReference type="GO" id="GO:0000400">
    <property type="term" value="F:four-way junction DNA binding"/>
    <property type="evidence" value="ECO:0007669"/>
    <property type="project" value="UniProtKB-UniRule"/>
</dbReference>
<dbReference type="InterPro" id="IPR036388">
    <property type="entry name" value="WH-like_DNA-bd_sf"/>
</dbReference>
<dbReference type="SUPFAM" id="SSF52540">
    <property type="entry name" value="P-loop containing nucleoside triphosphate hydrolases"/>
    <property type="match status" value="1"/>
</dbReference>
<dbReference type="GO" id="GO:0005524">
    <property type="term" value="F:ATP binding"/>
    <property type="evidence" value="ECO:0007669"/>
    <property type="project" value="UniProtKB-UniRule"/>
</dbReference>
<feature type="binding site" evidence="9">
    <location>
        <position position="62"/>
    </location>
    <ligand>
        <name>ATP</name>
        <dbReference type="ChEBI" id="CHEBI:30616"/>
    </ligand>
</feature>
<feature type="region of interest" description="Large ATPase domain (RuvB-L)" evidence="9">
    <location>
        <begin position="1"/>
        <end position="181"/>
    </location>
</feature>
<organism evidence="11 12">
    <name type="scientific">Fusobacterium nucleatum subsp. nucleatum</name>
    <dbReference type="NCBI Taxonomy" id="76856"/>
    <lineage>
        <taxon>Bacteria</taxon>
        <taxon>Fusobacteriati</taxon>
        <taxon>Fusobacteriota</taxon>
        <taxon>Fusobacteriia</taxon>
        <taxon>Fusobacteriales</taxon>
        <taxon>Fusobacteriaceae</taxon>
        <taxon>Fusobacterium</taxon>
    </lineage>
</organism>
<keyword evidence="2 9" id="KW-0547">Nucleotide-binding</keyword>
<feature type="binding site" evidence="9">
    <location>
        <position position="66"/>
    </location>
    <ligand>
        <name>Mg(2+)</name>
        <dbReference type="ChEBI" id="CHEBI:18420"/>
    </ligand>
</feature>
<keyword evidence="1 9" id="KW-0963">Cytoplasm</keyword>
<dbReference type="GO" id="GO:0048476">
    <property type="term" value="C:Holliday junction resolvase complex"/>
    <property type="evidence" value="ECO:0007669"/>
    <property type="project" value="UniProtKB-UniRule"/>
</dbReference>
<comment type="catalytic activity">
    <reaction evidence="9">
        <text>ATP + H2O = ADP + phosphate + H(+)</text>
        <dbReference type="Rhea" id="RHEA:13065"/>
        <dbReference type="ChEBI" id="CHEBI:15377"/>
        <dbReference type="ChEBI" id="CHEBI:15378"/>
        <dbReference type="ChEBI" id="CHEBI:30616"/>
        <dbReference type="ChEBI" id="CHEBI:43474"/>
        <dbReference type="ChEBI" id="CHEBI:456216"/>
    </reaction>
</comment>
<dbReference type="EC" id="3.6.4.-" evidence="9"/>
<comment type="subunit">
    <text evidence="9">Homohexamer. Forms an RuvA(8)-RuvB(12)-Holliday junction (HJ) complex. HJ DNA is sandwiched between 2 RuvA tetramers; dsDNA enters through RuvA and exits via RuvB. An RuvB hexamer assembles on each DNA strand where it exits the tetramer. Each RuvB hexamer is contacted by two RuvA subunits (via domain III) on 2 adjacent RuvB subunits; this complex drives branch migration. In the full resolvosome a probable DNA-RuvA(4)-RuvB(12)-RuvC(2) complex forms which resolves the HJ.</text>
</comment>
<evidence type="ECO:0000256" key="6">
    <source>
        <dbReference type="ARBA" id="ARBA00023125"/>
    </source>
</evidence>
<dbReference type="GO" id="GO:0006310">
    <property type="term" value="P:DNA recombination"/>
    <property type="evidence" value="ECO:0007669"/>
    <property type="project" value="UniProtKB-UniRule"/>
</dbReference>
<feature type="binding site" evidence="9">
    <location>
        <position position="315"/>
    </location>
    <ligand>
        <name>DNA</name>
        <dbReference type="ChEBI" id="CHEBI:16991"/>
    </ligand>
</feature>
<dbReference type="Gene3D" id="1.10.10.10">
    <property type="entry name" value="Winged helix-like DNA-binding domain superfamily/Winged helix DNA-binding domain"/>
    <property type="match status" value="1"/>
</dbReference>
<dbReference type="InterPro" id="IPR003593">
    <property type="entry name" value="AAA+_ATPase"/>
</dbReference>
<dbReference type="GO" id="GO:0016887">
    <property type="term" value="F:ATP hydrolysis activity"/>
    <property type="evidence" value="ECO:0007669"/>
    <property type="project" value="RHEA"/>
</dbReference>
<dbReference type="InterPro" id="IPR008823">
    <property type="entry name" value="RuvB_wg_C"/>
</dbReference>
<keyword evidence="4 9" id="KW-0378">Hydrolase</keyword>
<feature type="binding site" evidence="9">
    <location>
        <position position="291"/>
    </location>
    <ligand>
        <name>DNA</name>
        <dbReference type="ChEBI" id="CHEBI:16991"/>
    </ligand>
</feature>
<evidence type="ECO:0000256" key="8">
    <source>
        <dbReference type="ARBA" id="ARBA00023204"/>
    </source>
</evidence>
<dbReference type="GO" id="GO:0005737">
    <property type="term" value="C:cytoplasm"/>
    <property type="evidence" value="ECO:0007669"/>
    <property type="project" value="UniProtKB-SubCell"/>
</dbReference>